<accession>A0ABP8MA60</accession>
<sequence>MKFSEIGVEIQVSRQLEEALANTSLHIKRQDRWSITATDKIFDIVVYKENQPLAIIEIKTNLSNKSVLANATEQVRSAISVTNSRYGIVTNGVNYFFYDRNYKEQDFIELNFQDIVSRIIKPEKVKVYKKDKELIVSIILQAAEKHLQENTALFEFIKSESFLKRIKFDEKNNAFVFSGDDQNISSFENQFFIEMLGPFKETHVCRYTSLKTTFDIINYISFRMNGLVGMNDKSEINYVETYLNRIEKPLNKEDEKTINDLNNRYITSCSNILRKDDLTLWRLYSEDAKGACLVFEIKSENLNNQILIQKVKYADKNGLHKELEFLKQIKDEVESATGFNFEFRKLGYWKHFFKPFDYAVEEEIRLLVIDNEKLNKINKEWVTTYTHSIFNPIIDFRLNSKSFPIHLRKIILGPKCPEQDINCVQIQEMIRSKQKEIKKKKLDANFDELEVELSKIINYR</sequence>
<feature type="domain" description="Type I restriction enzyme R protein N-terminal" evidence="1">
    <location>
        <begin position="34"/>
        <end position="111"/>
    </location>
</feature>
<dbReference type="InterPro" id="IPR029464">
    <property type="entry name" value="HSDR_N"/>
</dbReference>
<evidence type="ECO:0000313" key="2">
    <source>
        <dbReference type="EMBL" id="GAA4446137.1"/>
    </source>
</evidence>
<keyword evidence="3" id="KW-1185">Reference proteome</keyword>
<dbReference type="InterPro" id="IPR021352">
    <property type="entry name" value="DUF2971"/>
</dbReference>
<comment type="caution">
    <text evidence="2">The sequence shown here is derived from an EMBL/GenBank/DDBJ whole genome shotgun (WGS) entry which is preliminary data.</text>
</comment>
<dbReference type="RefSeq" id="WP_345239567.1">
    <property type="nucleotide sequence ID" value="NZ_BAABHD010000001.1"/>
</dbReference>
<proteinExistence type="predicted"/>
<evidence type="ECO:0000313" key="3">
    <source>
        <dbReference type="Proteomes" id="UP001501175"/>
    </source>
</evidence>
<gene>
    <name evidence="2" type="ORF">GCM10023189_00980</name>
</gene>
<reference evidence="3" key="1">
    <citation type="journal article" date="2019" name="Int. J. Syst. Evol. Microbiol.">
        <title>The Global Catalogue of Microorganisms (GCM) 10K type strain sequencing project: providing services to taxonomists for standard genome sequencing and annotation.</title>
        <authorList>
            <consortium name="The Broad Institute Genomics Platform"/>
            <consortium name="The Broad Institute Genome Sequencing Center for Infectious Disease"/>
            <person name="Wu L."/>
            <person name="Ma J."/>
        </authorList>
    </citation>
    <scope>NUCLEOTIDE SEQUENCE [LARGE SCALE GENOMIC DNA]</scope>
    <source>
        <strain evidence="3">JCM 17927</strain>
    </source>
</reference>
<dbReference type="EMBL" id="BAABHD010000001">
    <property type="protein sequence ID" value="GAA4446137.1"/>
    <property type="molecule type" value="Genomic_DNA"/>
</dbReference>
<dbReference type="Pfam" id="PF11185">
    <property type="entry name" value="DUF2971"/>
    <property type="match status" value="1"/>
</dbReference>
<name>A0ABP8MA60_9BACT</name>
<dbReference type="Proteomes" id="UP001501175">
    <property type="component" value="Unassembled WGS sequence"/>
</dbReference>
<organism evidence="2 3">
    <name type="scientific">Nibrella saemangeumensis</name>
    <dbReference type="NCBI Taxonomy" id="1084526"/>
    <lineage>
        <taxon>Bacteria</taxon>
        <taxon>Pseudomonadati</taxon>
        <taxon>Bacteroidota</taxon>
        <taxon>Cytophagia</taxon>
        <taxon>Cytophagales</taxon>
        <taxon>Spirosomataceae</taxon>
        <taxon>Nibrella</taxon>
    </lineage>
</organism>
<protein>
    <recommendedName>
        <fullName evidence="1">Type I restriction enzyme R protein N-terminal domain-containing protein</fullName>
    </recommendedName>
</protein>
<dbReference type="Pfam" id="PF13588">
    <property type="entry name" value="HSDR_N_2"/>
    <property type="match status" value="1"/>
</dbReference>
<evidence type="ECO:0000259" key="1">
    <source>
        <dbReference type="Pfam" id="PF13588"/>
    </source>
</evidence>